<accession>A0ABY5S8H0</accession>
<dbReference type="RefSeq" id="WP_258386286.1">
    <property type="nucleotide sequence ID" value="NZ_CP091430.1"/>
</dbReference>
<keyword evidence="2" id="KW-1185">Reference proteome</keyword>
<proteinExistence type="predicted"/>
<reference evidence="1" key="1">
    <citation type="submission" date="2022-01" db="EMBL/GenBank/DDBJ databases">
        <title>Paenibacillus spongiae sp. nov., isolated from marine sponge.</title>
        <authorList>
            <person name="Li Z."/>
            <person name="Zhang M."/>
        </authorList>
    </citation>
    <scope>NUCLEOTIDE SEQUENCE</scope>
    <source>
        <strain evidence="1">PHS-Z3</strain>
    </source>
</reference>
<name>A0ABY5S8H0_9BACL</name>
<evidence type="ECO:0008006" key="3">
    <source>
        <dbReference type="Google" id="ProtNLM"/>
    </source>
</evidence>
<protein>
    <recommendedName>
        <fullName evidence="3">PilZ domain-containing protein</fullName>
    </recommendedName>
</protein>
<dbReference type="EMBL" id="CP091430">
    <property type="protein sequence ID" value="UVI30216.1"/>
    <property type="molecule type" value="Genomic_DNA"/>
</dbReference>
<evidence type="ECO:0000313" key="1">
    <source>
        <dbReference type="EMBL" id="UVI30216.1"/>
    </source>
</evidence>
<sequence>MPADIANNGGLKARIKLDLAVRTGHWPMPESMTLRLSGSIGVIHECPVDCDSFTVPVSEEESIWIRAELWSELQGIRTLVAFTNPIYFERLKEALI</sequence>
<organism evidence="1 2">
    <name type="scientific">Paenibacillus spongiae</name>
    <dbReference type="NCBI Taxonomy" id="2909671"/>
    <lineage>
        <taxon>Bacteria</taxon>
        <taxon>Bacillati</taxon>
        <taxon>Bacillota</taxon>
        <taxon>Bacilli</taxon>
        <taxon>Bacillales</taxon>
        <taxon>Paenibacillaceae</taxon>
        <taxon>Paenibacillus</taxon>
    </lineage>
</organism>
<gene>
    <name evidence="1" type="ORF">L1F29_33445</name>
</gene>
<dbReference type="Proteomes" id="UP001057877">
    <property type="component" value="Chromosome"/>
</dbReference>
<evidence type="ECO:0000313" key="2">
    <source>
        <dbReference type="Proteomes" id="UP001057877"/>
    </source>
</evidence>